<dbReference type="PANTHER" id="PTHR47331">
    <property type="entry name" value="PHD-TYPE DOMAIN-CONTAINING PROTEIN"/>
    <property type="match status" value="1"/>
</dbReference>
<comment type="caution">
    <text evidence="2">The sequence shown here is derived from an EMBL/GenBank/DDBJ whole genome shotgun (WGS) entry which is preliminary data.</text>
</comment>
<dbReference type="InterPro" id="IPR036397">
    <property type="entry name" value="RNaseH_sf"/>
</dbReference>
<keyword evidence="3" id="KW-1185">Reference proteome</keyword>
<accession>A0ABR3MVX8</accession>
<dbReference type="Pfam" id="PF17921">
    <property type="entry name" value="Integrase_H2C2"/>
    <property type="match status" value="1"/>
</dbReference>
<dbReference type="PANTHER" id="PTHR47331:SF6">
    <property type="entry name" value="DOUBLECORTIN DOMAIN-CONTAINING PROTEIN"/>
    <property type="match status" value="1"/>
</dbReference>
<sequence length="874" mass="98937">MAASRDYIEEQQRLRPRRIRRIPGHLEDFVLTSQSQQLVPHPLTEDVQHMQISEIVSAPAVEYRTSTPEGPRTEQYTETTRLRRVEECVWNVQEQIRELHSILQMSLEQGKGSSCMHQGLNYSHATGAGHQKSVPHLGSLQQSIQHRSASFPRLQAETKPDYLSSGNVDMKKYTSQTTALPHPPSQLPVQMPPGLLTQAQQPLSHPASVPVIQHHVEQLEPRPESAPAGMMHASYVYQRPGDLQQTSQPQALPSIHQQVPSMTSPPSTVYRTVPGHPPIHAHYTTPAMSNTVNPNYRQTQFTQLLPPVAPAQPLMPQYAGPLPLQSVNYSDPYSQGYQPVRPPGVIPQTQLYSVPFSYTAQPAAQVPSMVEMAIASSYGIPKPKLISFTTGKESDFALLKKGLDGVLGPHVHLTEDYKFQVLLDHLKLPAAFQLAKRFMYDPKPYTRAMQALQQRYGQPRQLVQGEIGNILRTPPLKPGDAQSFEDFALSVSTLVGLLGTLEGPSRTELMCGSHVDRLLTKLPTSYRDSFVEYCISKGILQTGTDRTYTLLEFAEWLENKSQALQISRRATELYSSDRFRTENREQRPSRPPKMQSTIYYGMDHATDKPSSSDTLFQTNKEQTKGKKRESFKPYCPFCKYAEQHATWSDLVQATYLSVHGAEAPPMSAVQRTDTELLLLKQAQQDSFPDEVHALQTGNIIHANSRLSTLSPEYDQTLEIIRVGGRLRKAENLDIDSLHPIVLAPDHPVTKLIIQDYDNRLLHPGPERVFAELRRTYWIIRGRQAIKKYQRQCRECRKWRSKPVTPKMADLPAARLRLWQPPFWSTGIDCFGPFSVKIGRRQEKRWGIIFKCLTTRCIHLDLLHNMDSDSFLMAL</sequence>
<proteinExistence type="predicted"/>
<evidence type="ECO:0000313" key="3">
    <source>
        <dbReference type="Proteomes" id="UP001558613"/>
    </source>
</evidence>
<gene>
    <name evidence="2" type="ORF">QQF64_034168</name>
</gene>
<feature type="domain" description="Integrase zinc-binding" evidence="1">
    <location>
        <begin position="746"/>
        <end position="800"/>
    </location>
</feature>
<evidence type="ECO:0000259" key="1">
    <source>
        <dbReference type="Pfam" id="PF17921"/>
    </source>
</evidence>
<dbReference type="Gene3D" id="1.10.340.70">
    <property type="match status" value="1"/>
</dbReference>
<dbReference type="Proteomes" id="UP001558613">
    <property type="component" value="Unassembled WGS sequence"/>
</dbReference>
<dbReference type="Gene3D" id="3.30.420.10">
    <property type="entry name" value="Ribonuclease H-like superfamily/Ribonuclease H"/>
    <property type="match status" value="1"/>
</dbReference>
<organism evidence="2 3">
    <name type="scientific">Cirrhinus molitorella</name>
    <name type="common">mud carp</name>
    <dbReference type="NCBI Taxonomy" id="172907"/>
    <lineage>
        <taxon>Eukaryota</taxon>
        <taxon>Metazoa</taxon>
        <taxon>Chordata</taxon>
        <taxon>Craniata</taxon>
        <taxon>Vertebrata</taxon>
        <taxon>Euteleostomi</taxon>
        <taxon>Actinopterygii</taxon>
        <taxon>Neopterygii</taxon>
        <taxon>Teleostei</taxon>
        <taxon>Ostariophysi</taxon>
        <taxon>Cypriniformes</taxon>
        <taxon>Cyprinidae</taxon>
        <taxon>Labeoninae</taxon>
        <taxon>Labeonini</taxon>
        <taxon>Cirrhinus</taxon>
    </lineage>
</organism>
<reference evidence="2 3" key="1">
    <citation type="submission" date="2023-09" db="EMBL/GenBank/DDBJ databases">
        <authorList>
            <person name="Wang M."/>
        </authorList>
    </citation>
    <scope>NUCLEOTIDE SEQUENCE [LARGE SCALE GENOMIC DNA]</scope>
    <source>
        <strain evidence="2">GT-2023</strain>
        <tissue evidence="2">Liver</tissue>
    </source>
</reference>
<dbReference type="InterPro" id="IPR041588">
    <property type="entry name" value="Integrase_H2C2"/>
</dbReference>
<evidence type="ECO:0000313" key="2">
    <source>
        <dbReference type="EMBL" id="KAL1268805.1"/>
    </source>
</evidence>
<protein>
    <recommendedName>
        <fullName evidence="1">Integrase zinc-binding domain-containing protein</fullName>
    </recommendedName>
</protein>
<dbReference type="EMBL" id="JAYMGO010000009">
    <property type="protein sequence ID" value="KAL1268805.1"/>
    <property type="molecule type" value="Genomic_DNA"/>
</dbReference>
<name>A0ABR3MVX8_9TELE</name>